<dbReference type="GO" id="GO:0005737">
    <property type="term" value="C:cytoplasm"/>
    <property type="evidence" value="ECO:0007669"/>
    <property type="project" value="TreeGrafter"/>
</dbReference>
<dbReference type="GO" id="GO:0005524">
    <property type="term" value="F:ATP binding"/>
    <property type="evidence" value="ECO:0007669"/>
    <property type="project" value="UniProtKB-UniRule"/>
</dbReference>
<dbReference type="GO" id="GO:0004674">
    <property type="term" value="F:protein serine/threonine kinase activity"/>
    <property type="evidence" value="ECO:0007669"/>
    <property type="project" value="UniProtKB-KW"/>
</dbReference>
<name>A0A3N4I8H0_ASCIM</name>
<dbReference type="FunFam" id="3.30.200.20:FF:000003">
    <property type="entry name" value="Non-specific serine/threonine protein kinase"/>
    <property type="match status" value="1"/>
</dbReference>
<keyword evidence="5 6" id="KW-0067">ATP-binding</keyword>
<keyword evidence="1 7" id="KW-0723">Serine/threonine-protein kinase</keyword>
<dbReference type="AlphaFoldDB" id="A0A3N4I8H0"/>
<evidence type="ECO:0000256" key="3">
    <source>
        <dbReference type="ARBA" id="ARBA00022741"/>
    </source>
</evidence>
<feature type="binding site" evidence="6">
    <location>
        <position position="42"/>
    </location>
    <ligand>
        <name>ATP</name>
        <dbReference type="ChEBI" id="CHEBI:30616"/>
    </ligand>
</feature>
<dbReference type="Proteomes" id="UP000275078">
    <property type="component" value="Unassembled WGS sequence"/>
</dbReference>
<evidence type="ECO:0000256" key="2">
    <source>
        <dbReference type="ARBA" id="ARBA00022679"/>
    </source>
</evidence>
<reference evidence="9 10" key="1">
    <citation type="journal article" date="2018" name="Nat. Ecol. Evol.">
        <title>Pezizomycetes genomes reveal the molecular basis of ectomycorrhizal truffle lifestyle.</title>
        <authorList>
            <person name="Murat C."/>
            <person name="Payen T."/>
            <person name="Noel B."/>
            <person name="Kuo A."/>
            <person name="Morin E."/>
            <person name="Chen J."/>
            <person name="Kohler A."/>
            <person name="Krizsan K."/>
            <person name="Balestrini R."/>
            <person name="Da Silva C."/>
            <person name="Montanini B."/>
            <person name="Hainaut M."/>
            <person name="Levati E."/>
            <person name="Barry K.W."/>
            <person name="Belfiori B."/>
            <person name="Cichocki N."/>
            <person name="Clum A."/>
            <person name="Dockter R.B."/>
            <person name="Fauchery L."/>
            <person name="Guy J."/>
            <person name="Iotti M."/>
            <person name="Le Tacon F."/>
            <person name="Lindquist E.A."/>
            <person name="Lipzen A."/>
            <person name="Malagnac F."/>
            <person name="Mello A."/>
            <person name="Molinier V."/>
            <person name="Miyauchi S."/>
            <person name="Poulain J."/>
            <person name="Riccioni C."/>
            <person name="Rubini A."/>
            <person name="Sitrit Y."/>
            <person name="Splivallo R."/>
            <person name="Traeger S."/>
            <person name="Wang M."/>
            <person name="Zifcakova L."/>
            <person name="Wipf D."/>
            <person name="Zambonelli A."/>
            <person name="Paolocci F."/>
            <person name="Nowrousian M."/>
            <person name="Ottonello S."/>
            <person name="Baldrian P."/>
            <person name="Spatafora J.W."/>
            <person name="Henrissat B."/>
            <person name="Nagy L.G."/>
            <person name="Aury J.M."/>
            <person name="Wincker P."/>
            <person name="Grigoriev I.V."/>
            <person name="Bonfante P."/>
            <person name="Martin F.M."/>
        </authorList>
    </citation>
    <scope>NUCLEOTIDE SEQUENCE [LARGE SCALE GENOMIC DNA]</scope>
    <source>
        <strain evidence="9 10">RN42</strain>
    </source>
</reference>
<dbReference type="PROSITE" id="PS00107">
    <property type="entry name" value="PROTEIN_KINASE_ATP"/>
    <property type="match status" value="1"/>
</dbReference>
<keyword evidence="3 6" id="KW-0547">Nucleotide-binding</keyword>
<keyword evidence="2" id="KW-0808">Transferase</keyword>
<evidence type="ECO:0000313" key="10">
    <source>
        <dbReference type="Proteomes" id="UP000275078"/>
    </source>
</evidence>
<proteinExistence type="inferred from homology"/>
<dbReference type="InterPro" id="IPR000719">
    <property type="entry name" value="Prot_kinase_dom"/>
</dbReference>
<evidence type="ECO:0000256" key="4">
    <source>
        <dbReference type="ARBA" id="ARBA00022777"/>
    </source>
</evidence>
<dbReference type="PROSITE" id="PS50011">
    <property type="entry name" value="PROTEIN_KINASE_DOM"/>
    <property type="match status" value="1"/>
</dbReference>
<evidence type="ECO:0000259" key="8">
    <source>
        <dbReference type="PROSITE" id="PS50011"/>
    </source>
</evidence>
<evidence type="ECO:0000256" key="6">
    <source>
        <dbReference type="PROSITE-ProRule" id="PRU10141"/>
    </source>
</evidence>
<sequence length="374" mass="42090">MEERLRKTHIGPWRLGRTVGKGASGRVRLAKHSGTGQLSAIKIISKGCGSKGFVSHIEREVVLMKALFHPCIVKLYDVWENKSQVFLVLEYLEGGELFDLVARLQKVPEHQAVSLFSQILSGLSFCHLLRICHRDLKLENILLDGSGNAKIVDFGMAIRQPIGRLLRSSCGSPHYAAPEVISGKTYDGLKADMWSSGIILFGLLAGYLPFDDSNITRLLQKVRRGTVDFMKPRFSFLAEHLLRELLQVEPEYRILINKASSHPLLLQHGVRVPAPSFDSLNTRLWDNLVKLEGSIVRSLKALFVELSDEELMRSLTNTKYVCRRHISTALLTITGSLVERKSFTIFCLHIVKDMLIHSKCIAILLKRFLSHSAQ</sequence>
<keyword evidence="10" id="KW-1185">Reference proteome</keyword>
<dbReference type="SMART" id="SM00220">
    <property type="entry name" value="S_TKc"/>
    <property type="match status" value="1"/>
</dbReference>
<protein>
    <submittedName>
        <fullName evidence="9">Pkinase-domain-containing protein</fullName>
    </submittedName>
</protein>
<evidence type="ECO:0000256" key="1">
    <source>
        <dbReference type="ARBA" id="ARBA00022527"/>
    </source>
</evidence>
<evidence type="ECO:0000313" key="9">
    <source>
        <dbReference type="EMBL" id="RPA81766.1"/>
    </source>
</evidence>
<dbReference type="PANTHER" id="PTHR24346:SF110">
    <property type="entry name" value="NON-SPECIFIC SERINE_THREONINE PROTEIN KINASE"/>
    <property type="match status" value="1"/>
</dbReference>
<comment type="similarity">
    <text evidence="7">Belongs to the protein kinase superfamily.</text>
</comment>
<dbReference type="STRING" id="1160509.A0A3N4I8H0"/>
<dbReference type="FunFam" id="1.10.510.10:FF:000571">
    <property type="entry name" value="Maternal embryonic leucine zipper kinase"/>
    <property type="match status" value="1"/>
</dbReference>
<dbReference type="Gene3D" id="1.10.510.10">
    <property type="entry name" value="Transferase(Phosphotransferase) domain 1"/>
    <property type="match status" value="1"/>
</dbReference>
<dbReference type="PANTHER" id="PTHR24346">
    <property type="entry name" value="MAP/MICROTUBULE AFFINITY-REGULATING KINASE"/>
    <property type="match status" value="1"/>
</dbReference>
<dbReference type="SUPFAM" id="SSF56112">
    <property type="entry name" value="Protein kinase-like (PK-like)"/>
    <property type="match status" value="1"/>
</dbReference>
<dbReference type="InterPro" id="IPR008271">
    <property type="entry name" value="Ser/Thr_kinase_AS"/>
</dbReference>
<accession>A0A3N4I8H0</accession>
<dbReference type="PROSITE" id="PS00108">
    <property type="entry name" value="PROTEIN_KINASE_ST"/>
    <property type="match status" value="1"/>
</dbReference>
<dbReference type="OrthoDB" id="504170at2759"/>
<gene>
    <name evidence="9" type="ORF">BJ508DRAFT_104034</name>
</gene>
<keyword evidence="4 9" id="KW-0418">Kinase</keyword>
<dbReference type="Pfam" id="PF00069">
    <property type="entry name" value="Pkinase"/>
    <property type="match status" value="1"/>
</dbReference>
<dbReference type="InterPro" id="IPR011009">
    <property type="entry name" value="Kinase-like_dom_sf"/>
</dbReference>
<feature type="domain" description="Protein kinase" evidence="8">
    <location>
        <begin position="13"/>
        <end position="265"/>
    </location>
</feature>
<dbReference type="GO" id="GO:0035556">
    <property type="term" value="P:intracellular signal transduction"/>
    <property type="evidence" value="ECO:0007669"/>
    <property type="project" value="TreeGrafter"/>
</dbReference>
<evidence type="ECO:0000256" key="5">
    <source>
        <dbReference type="ARBA" id="ARBA00022840"/>
    </source>
</evidence>
<evidence type="ECO:0000256" key="7">
    <source>
        <dbReference type="RuleBase" id="RU000304"/>
    </source>
</evidence>
<dbReference type="EMBL" id="ML119676">
    <property type="protein sequence ID" value="RPA81766.1"/>
    <property type="molecule type" value="Genomic_DNA"/>
</dbReference>
<dbReference type="InterPro" id="IPR017441">
    <property type="entry name" value="Protein_kinase_ATP_BS"/>
</dbReference>
<organism evidence="9 10">
    <name type="scientific">Ascobolus immersus RN42</name>
    <dbReference type="NCBI Taxonomy" id="1160509"/>
    <lineage>
        <taxon>Eukaryota</taxon>
        <taxon>Fungi</taxon>
        <taxon>Dikarya</taxon>
        <taxon>Ascomycota</taxon>
        <taxon>Pezizomycotina</taxon>
        <taxon>Pezizomycetes</taxon>
        <taxon>Pezizales</taxon>
        <taxon>Ascobolaceae</taxon>
        <taxon>Ascobolus</taxon>
    </lineage>
</organism>